<reference evidence="3 4" key="1">
    <citation type="submission" date="2020-05" db="EMBL/GenBank/DDBJ databases">
        <title>Distinct polysaccharide utilization as determinants for interspecies competition between intestinal Prevotella spp.</title>
        <authorList>
            <person name="Galvez E.J.C."/>
            <person name="Iljazovic A."/>
            <person name="Strowig T."/>
        </authorList>
    </citation>
    <scope>NUCLEOTIDE SEQUENCE [LARGE SCALE GENOMIC DNA]</scope>
    <source>
        <strain evidence="3 4">PCHR</strain>
    </source>
</reference>
<gene>
    <name evidence="3" type="ORF">HPS54_09835</name>
</gene>
<dbReference type="Pfam" id="PF16584">
    <property type="entry name" value="LolA_2"/>
    <property type="match status" value="1"/>
</dbReference>
<dbReference type="EMBL" id="JABKKJ010000018">
    <property type="protein sequence ID" value="NPE25811.1"/>
    <property type="molecule type" value="Genomic_DNA"/>
</dbReference>
<feature type="chain" id="PRO_5046168344" evidence="2">
    <location>
        <begin position="22"/>
        <end position="200"/>
    </location>
</feature>
<comment type="caution">
    <text evidence="3">The sequence shown here is derived from an EMBL/GenBank/DDBJ whole genome shotgun (WGS) entry which is preliminary data.</text>
</comment>
<keyword evidence="4" id="KW-1185">Reference proteome</keyword>
<evidence type="ECO:0000313" key="4">
    <source>
        <dbReference type="Proteomes" id="UP000820977"/>
    </source>
</evidence>
<name>A0ABX2B322_9BACT</name>
<feature type="signal peptide" evidence="2">
    <location>
        <begin position="1"/>
        <end position="21"/>
    </location>
</feature>
<evidence type="ECO:0000313" key="3">
    <source>
        <dbReference type="EMBL" id="NPE25811.1"/>
    </source>
</evidence>
<accession>A0ABX2B322</accession>
<sequence>MKRFVFLLTLTVFSLCMSAQTQVQARKILDKTASIVGRKGGASASFTIKGKHGNASGRISIKGNKFTARTSDAIVWFDGKTQWTYMKSSQEVNVSNPTEAQQQAMNPYKFITLYKNGFNLSMKNVASGWQIHLVATNKSRSIKEMYITVGKDYLPKEVKMLQSSGWTTVAISGFKASNISDSAFRFNAREFPHAEIIDLR</sequence>
<dbReference type="InterPro" id="IPR004564">
    <property type="entry name" value="OM_lipoprot_carrier_LolA-like"/>
</dbReference>
<dbReference type="Proteomes" id="UP000820977">
    <property type="component" value="Unassembled WGS sequence"/>
</dbReference>
<dbReference type="CDD" id="cd16325">
    <property type="entry name" value="LolA"/>
    <property type="match status" value="1"/>
</dbReference>
<dbReference type="RefSeq" id="WP_172345277.1">
    <property type="nucleotide sequence ID" value="NZ_CASYYZ010000038.1"/>
</dbReference>
<dbReference type="SUPFAM" id="SSF89392">
    <property type="entry name" value="Prokaryotic lipoproteins and lipoprotein localization factors"/>
    <property type="match status" value="1"/>
</dbReference>
<dbReference type="InterPro" id="IPR029046">
    <property type="entry name" value="LolA/LolB/LppX"/>
</dbReference>
<keyword evidence="1 2" id="KW-0732">Signal</keyword>
<evidence type="ECO:0000256" key="2">
    <source>
        <dbReference type="SAM" id="SignalP"/>
    </source>
</evidence>
<organism evidence="3 4">
    <name type="scientific">Xylanibacter caecicola</name>
    <dbReference type="NCBI Taxonomy" id="2736294"/>
    <lineage>
        <taxon>Bacteria</taxon>
        <taxon>Pseudomonadati</taxon>
        <taxon>Bacteroidota</taxon>
        <taxon>Bacteroidia</taxon>
        <taxon>Bacteroidales</taxon>
        <taxon>Prevotellaceae</taxon>
        <taxon>Xylanibacter</taxon>
    </lineage>
</organism>
<evidence type="ECO:0000256" key="1">
    <source>
        <dbReference type="ARBA" id="ARBA00022729"/>
    </source>
</evidence>
<protein>
    <submittedName>
        <fullName evidence="3">Cell envelope biogenesis protein LolA</fullName>
    </submittedName>
</protein>
<proteinExistence type="predicted"/>
<dbReference type="Gene3D" id="2.50.20.10">
    <property type="entry name" value="Lipoprotein localisation LolA/LolB/LppX"/>
    <property type="match status" value="1"/>
</dbReference>